<evidence type="ECO:0000256" key="1">
    <source>
        <dbReference type="ARBA" id="ARBA00023157"/>
    </source>
</evidence>
<feature type="region of interest" description="Disordered" evidence="2">
    <location>
        <begin position="390"/>
        <end position="424"/>
    </location>
</feature>
<feature type="compositionally biased region" description="Basic and acidic residues" evidence="2">
    <location>
        <begin position="398"/>
        <end position="409"/>
    </location>
</feature>
<dbReference type="SUPFAM" id="SSF90188">
    <property type="entry name" value="Somatomedin B domain"/>
    <property type="match status" value="1"/>
</dbReference>
<reference evidence="4" key="1">
    <citation type="journal article" date="2023" name="G3 (Bethesda)">
        <title>A reference genome for the long-term kleptoplast-retaining sea slug Elysia crispata morphotype clarki.</title>
        <authorList>
            <person name="Eastman K.E."/>
            <person name="Pendleton A.L."/>
            <person name="Shaikh M.A."/>
            <person name="Suttiyut T."/>
            <person name="Ogas R."/>
            <person name="Tomko P."/>
            <person name="Gavelis G."/>
            <person name="Widhalm J.R."/>
            <person name="Wisecaver J.H."/>
        </authorList>
    </citation>
    <scope>NUCLEOTIDE SEQUENCE</scope>
    <source>
        <strain evidence="4">ECLA1</strain>
    </source>
</reference>
<evidence type="ECO:0000259" key="3">
    <source>
        <dbReference type="PROSITE" id="PS50958"/>
    </source>
</evidence>
<dbReference type="AlphaFoldDB" id="A0AAE1A8C3"/>
<feature type="domain" description="SMB" evidence="3">
    <location>
        <begin position="541"/>
        <end position="581"/>
    </location>
</feature>
<keyword evidence="5" id="KW-1185">Reference proteome</keyword>
<name>A0AAE1A8C3_9GAST</name>
<proteinExistence type="predicted"/>
<feature type="region of interest" description="Disordered" evidence="2">
    <location>
        <begin position="39"/>
        <end position="71"/>
    </location>
</feature>
<gene>
    <name evidence="4" type="ORF">RRG08_002483</name>
</gene>
<keyword evidence="1" id="KW-1015">Disulfide bond</keyword>
<organism evidence="4 5">
    <name type="scientific">Elysia crispata</name>
    <name type="common">lettuce slug</name>
    <dbReference type="NCBI Taxonomy" id="231223"/>
    <lineage>
        <taxon>Eukaryota</taxon>
        <taxon>Metazoa</taxon>
        <taxon>Spiralia</taxon>
        <taxon>Lophotrochozoa</taxon>
        <taxon>Mollusca</taxon>
        <taxon>Gastropoda</taxon>
        <taxon>Heterobranchia</taxon>
        <taxon>Euthyneura</taxon>
        <taxon>Panpulmonata</taxon>
        <taxon>Sacoglossa</taxon>
        <taxon>Placobranchoidea</taxon>
        <taxon>Plakobranchidae</taxon>
        <taxon>Elysia</taxon>
    </lineage>
</organism>
<evidence type="ECO:0000313" key="4">
    <source>
        <dbReference type="EMBL" id="KAK3782853.1"/>
    </source>
</evidence>
<dbReference type="InterPro" id="IPR001212">
    <property type="entry name" value="Somatomedin_B_dom"/>
</dbReference>
<dbReference type="Proteomes" id="UP001283361">
    <property type="component" value="Unassembled WGS sequence"/>
</dbReference>
<feature type="compositionally biased region" description="Polar residues" evidence="2">
    <location>
        <begin position="410"/>
        <end position="424"/>
    </location>
</feature>
<dbReference type="Gene3D" id="4.10.410.20">
    <property type="match status" value="1"/>
</dbReference>
<dbReference type="EMBL" id="JAWDGP010002483">
    <property type="protein sequence ID" value="KAK3782853.1"/>
    <property type="molecule type" value="Genomic_DNA"/>
</dbReference>
<dbReference type="InterPro" id="IPR036024">
    <property type="entry name" value="Somatomedin_B-like_dom_sf"/>
</dbReference>
<dbReference type="PROSITE" id="PS50958">
    <property type="entry name" value="SMB_2"/>
    <property type="match status" value="1"/>
</dbReference>
<evidence type="ECO:0000256" key="2">
    <source>
        <dbReference type="SAM" id="MobiDB-lite"/>
    </source>
</evidence>
<accession>A0AAE1A8C3</accession>
<comment type="caution">
    <text evidence="4">The sequence shown here is derived from an EMBL/GenBank/DDBJ whole genome shotgun (WGS) entry which is preliminary data.</text>
</comment>
<sequence length="1137" mass="127443">MGNTVIIPVFSVALSKEEFIVYQALRSYAPLKVNTKQTEYQPSAPGAPLNPPANPPLTRNHGRSNPFPAQAAQTREKVSGMFLILQIVILPLVIVRPAHPTHRSIVLLLNVLFLTPVTTIMSEENMTNGIVRSTVEDTRTPGPESELEYTTKDLLSGKCSTGGPNSNSKLDGTFGDLECHGCTNVPITAELKIKSLELGGSEIKQEENVNFLSNQSSHIGRAKVASEEKIVKMRNNVTSATNGNFYQSTLYKMKPRCLNSSETLDASLQSHTDASVELEASMDTSVNRSATYKMADDLQPLYKSNDSRSYTMASDISFFNIENSSIADDKSAGALPVITLNSSNTTLMASKFLTMIKSNRFSSVTTDANSLPMMKSNNLVRPIHTLVAQSQSMAPPHRSYEHSDVKEGNSHSMRLSSRNNTMGAPLSMTTVNSFKRISEKIDSNFLPVVTSTSSIAQTITKGPSFAQTSGISNAGTVTSVLFSLVPPISPAYERTDGSLQSMNTRNNNRIVSSAEGSLSLNTSRFSHVYLKSTQSMHYSKRALSCRHRCGQEYSFPCSCEEKCVAHKTCCEDLAEACPELYNQALTKFRHLLFESVRCDSMSAVFMVQSCPLGLHTEGDDLSQNPVYVASDENPDDMEKGKEFSLSEILLNAPVTDFETGIIYANASIYDCNKQNKSSSFSETSSGIVQVWSTQIGTLDQTYPEKIEDLNTQLDLSTYSYIPPQWPNSISSSLCFSEEIISCISMLIIEYDIQDLTCNRTVKFYYSSREHSLRFLFHEYVSIIDKVCVLCLSEYQKAEEHGNRYFLTGFKVLMALSETPGHVKYDVPFELQINTIGTPWWSGICSTADQTNVSCRVLACSPRFLLVGSNLCRRQVEAELSIQKEILIKGKTCRIDHEAFAEAIKCCLQSLYKLKPSNQYLRFYQIYSVPENINLTVVRMKLYFDDSSFNNHLKKLKEGYVPLYSAMLVFAQQHCLLNGERIEWRNFTKEKLLKTLSQQTSTGRHTRIAERVHSLTIEDIRTIETLLNHFVFSMCVQMEPADTSLDDEIKCDYRFDKTIGMATVKLDDVVSQLRNLKCFTGSDVTHKSSISKMRVDYSSYLRQYWPGDLDSNYLRQDHLEKAIFVRMEAHLFKAEHYF</sequence>
<evidence type="ECO:0000313" key="5">
    <source>
        <dbReference type="Proteomes" id="UP001283361"/>
    </source>
</evidence>
<protein>
    <recommendedName>
        <fullName evidence="3">SMB domain-containing protein</fullName>
    </recommendedName>
</protein>